<sequence length="56" mass="6631">MIVWIFRREIPSLGWFLYSNSDLFPYGPIRHVLRDEGVDFPLARIKTILEPASRLK</sequence>
<dbReference type="Proteomes" id="UP000719412">
    <property type="component" value="Unassembled WGS sequence"/>
</dbReference>
<name>A0A8J6LG50_TENMO</name>
<organism evidence="1 2">
    <name type="scientific">Tenebrio molitor</name>
    <name type="common">Yellow mealworm beetle</name>
    <dbReference type="NCBI Taxonomy" id="7067"/>
    <lineage>
        <taxon>Eukaryota</taxon>
        <taxon>Metazoa</taxon>
        <taxon>Ecdysozoa</taxon>
        <taxon>Arthropoda</taxon>
        <taxon>Hexapoda</taxon>
        <taxon>Insecta</taxon>
        <taxon>Pterygota</taxon>
        <taxon>Neoptera</taxon>
        <taxon>Endopterygota</taxon>
        <taxon>Coleoptera</taxon>
        <taxon>Polyphaga</taxon>
        <taxon>Cucujiformia</taxon>
        <taxon>Tenebrionidae</taxon>
        <taxon>Tenebrio</taxon>
    </lineage>
</organism>
<protein>
    <submittedName>
        <fullName evidence="1">Uncharacterized protein</fullName>
    </submittedName>
</protein>
<reference evidence="1" key="1">
    <citation type="journal article" date="2020" name="J Insects Food Feed">
        <title>The yellow mealworm (Tenebrio molitor) genome: a resource for the emerging insects as food and feed industry.</title>
        <authorList>
            <person name="Eriksson T."/>
            <person name="Andere A."/>
            <person name="Kelstrup H."/>
            <person name="Emery V."/>
            <person name="Picard C."/>
        </authorList>
    </citation>
    <scope>NUCLEOTIDE SEQUENCE</scope>
    <source>
        <strain evidence="1">Stoneville</strain>
        <tissue evidence="1">Whole head</tissue>
    </source>
</reference>
<accession>A0A8J6LG50</accession>
<dbReference type="AlphaFoldDB" id="A0A8J6LG50"/>
<proteinExistence type="predicted"/>
<gene>
    <name evidence="1" type="ORF">GEV33_004698</name>
</gene>
<reference evidence="1" key="2">
    <citation type="submission" date="2021-08" db="EMBL/GenBank/DDBJ databases">
        <authorList>
            <person name="Eriksson T."/>
        </authorList>
    </citation>
    <scope>NUCLEOTIDE SEQUENCE</scope>
    <source>
        <strain evidence="1">Stoneville</strain>
        <tissue evidence="1">Whole head</tissue>
    </source>
</reference>
<evidence type="ECO:0000313" key="1">
    <source>
        <dbReference type="EMBL" id="KAH0818093.1"/>
    </source>
</evidence>
<comment type="caution">
    <text evidence="1">The sequence shown here is derived from an EMBL/GenBank/DDBJ whole genome shotgun (WGS) entry which is preliminary data.</text>
</comment>
<keyword evidence="2" id="KW-1185">Reference proteome</keyword>
<dbReference type="EMBL" id="JABDTM020018366">
    <property type="protein sequence ID" value="KAH0818093.1"/>
    <property type="molecule type" value="Genomic_DNA"/>
</dbReference>
<evidence type="ECO:0000313" key="2">
    <source>
        <dbReference type="Proteomes" id="UP000719412"/>
    </source>
</evidence>